<dbReference type="GO" id="GO:0007165">
    <property type="term" value="P:signal transduction"/>
    <property type="evidence" value="ECO:0007669"/>
    <property type="project" value="InterPro"/>
</dbReference>
<dbReference type="Pfam" id="PF13185">
    <property type="entry name" value="GAF_2"/>
    <property type="match status" value="1"/>
</dbReference>
<dbReference type="NCBIfam" id="TIGR00229">
    <property type="entry name" value="sensory_box"/>
    <property type="match status" value="1"/>
</dbReference>
<proteinExistence type="predicted"/>
<evidence type="ECO:0000313" key="6">
    <source>
        <dbReference type="EMBL" id="MBL3656458.1"/>
    </source>
</evidence>
<dbReference type="PROSITE" id="PS50885">
    <property type="entry name" value="HAMP"/>
    <property type="match status" value="1"/>
</dbReference>
<dbReference type="InterPro" id="IPR000700">
    <property type="entry name" value="PAS-assoc_C"/>
</dbReference>
<dbReference type="Gene3D" id="3.30.450.40">
    <property type="match status" value="1"/>
</dbReference>
<evidence type="ECO:0000256" key="2">
    <source>
        <dbReference type="SAM" id="Phobius"/>
    </source>
</evidence>
<reference evidence="6" key="1">
    <citation type="submission" date="2021-01" db="EMBL/GenBank/DDBJ databases">
        <title>Fulvivirga kasyanovii gen. nov., sp nov., a novel member of the phylum Bacteroidetes isolated from seawater in a mussel farm.</title>
        <authorList>
            <person name="Zhao L.-H."/>
            <person name="Wang Z.-J."/>
        </authorList>
    </citation>
    <scope>NUCLEOTIDE SEQUENCE</scope>
    <source>
        <strain evidence="6">2943</strain>
    </source>
</reference>
<dbReference type="Pfam" id="PF00672">
    <property type="entry name" value="HAMP"/>
    <property type="match status" value="1"/>
</dbReference>
<keyword evidence="7" id="KW-1185">Reference proteome</keyword>
<feature type="domain" description="PAS" evidence="3">
    <location>
        <begin position="536"/>
        <end position="606"/>
    </location>
</feature>
<gene>
    <name evidence="6" type="ORF">JL102_09975</name>
</gene>
<protein>
    <submittedName>
        <fullName evidence="6">PAS domain-containing protein</fullName>
    </submittedName>
</protein>
<evidence type="ECO:0000259" key="5">
    <source>
        <dbReference type="PROSITE" id="PS50885"/>
    </source>
</evidence>
<dbReference type="Pfam" id="PF08448">
    <property type="entry name" value="PAS_4"/>
    <property type="match status" value="1"/>
</dbReference>
<comment type="caution">
    <text evidence="6">The sequence shown here is derived from an EMBL/GenBank/DDBJ whole genome shotgun (WGS) entry which is preliminary data.</text>
</comment>
<accession>A0A937F9G2</accession>
<organism evidence="6 7">
    <name type="scientific">Fulvivirga sediminis</name>
    <dbReference type="NCBI Taxonomy" id="2803949"/>
    <lineage>
        <taxon>Bacteria</taxon>
        <taxon>Pseudomonadati</taxon>
        <taxon>Bacteroidota</taxon>
        <taxon>Cytophagia</taxon>
        <taxon>Cytophagales</taxon>
        <taxon>Fulvivirgaceae</taxon>
        <taxon>Fulvivirga</taxon>
    </lineage>
</organism>
<evidence type="ECO:0000259" key="3">
    <source>
        <dbReference type="PROSITE" id="PS50112"/>
    </source>
</evidence>
<dbReference type="RefSeq" id="WP_202244253.1">
    <property type="nucleotide sequence ID" value="NZ_JAESIY010000005.1"/>
</dbReference>
<keyword evidence="2" id="KW-0812">Transmembrane</keyword>
<dbReference type="PROSITE" id="PS50113">
    <property type="entry name" value="PAC"/>
    <property type="match status" value="1"/>
</dbReference>
<dbReference type="PROSITE" id="PS50112">
    <property type="entry name" value="PAS"/>
    <property type="match status" value="1"/>
</dbReference>
<feature type="domain" description="HAMP" evidence="5">
    <location>
        <begin position="218"/>
        <end position="270"/>
    </location>
</feature>
<evidence type="ECO:0000313" key="7">
    <source>
        <dbReference type="Proteomes" id="UP000659388"/>
    </source>
</evidence>
<dbReference type="CDD" id="cd00130">
    <property type="entry name" value="PAS"/>
    <property type="match status" value="1"/>
</dbReference>
<dbReference type="AlphaFoldDB" id="A0A937F9G2"/>
<dbReference type="InterPro" id="IPR013656">
    <property type="entry name" value="PAS_4"/>
</dbReference>
<feature type="domain" description="PAC" evidence="4">
    <location>
        <begin position="609"/>
        <end position="662"/>
    </location>
</feature>
<dbReference type="EMBL" id="JAESIY010000005">
    <property type="protein sequence ID" value="MBL3656458.1"/>
    <property type="molecule type" value="Genomic_DNA"/>
</dbReference>
<dbReference type="Pfam" id="PF13426">
    <property type="entry name" value="PAS_9"/>
    <property type="match status" value="1"/>
</dbReference>
<dbReference type="InterPro" id="IPR029016">
    <property type="entry name" value="GAF-like_dom_sf"/>
</dbReference>
<evidence type="ECO:0000259" key="4">
    <source>
        <dbReference type="PROSITE" id="PS50113"/>
    </source>
</evidence>
<dbReference type="SMART" id="SM00065">
    <property type="entry name" value="GAF"/>
    <property type="match status" value="1"/>
</dbReference>
<dbReference type="SUPFAM" id="SSF55781">
    <property type="entry name" value="GAF domain-like"/>
    <property type="match status" value="1"/>
</dbReference>
<dbReference type="SMART" id="SM00091">
    <property type="entry name" value="PAS"/>
    <property type="match status" value="2"/>
</dbReference>
<keyword evidence="1" id="KW-0175">Coiled coil</keyword>
<dbReference type="SUPFAM" id="SSF158472">
    <property type="entry name" value="HAMP domain-like"/>
    <property type="match status" value="1"/>
</dbReference>
<feature type="coiled-coil region" evidence="1">
    <location>
        <begin position="484"/>
        <end position="546"/>
    </location>
</feature>
<sequence length="790" mass="90839">MAVFNFFLVDHYQKNLLEDTEQINSLRKLQTLTTRLKRESQAYVDGDLLIKPKIESTYNGISNTIAELNIASLEEEIIDDDAFVSDSVDYELMSLQGLKFELHKKWDHIQPHIENLLFEPLSRDTVVEEIKQIPLNDSLNTYTTETSKKILSISNSRLQKSNNYIKKTSDKIISLTDTIIYKEKEAKKEDHSDLTFVLFVFLLLFSAAIIFIYLYVRKQVLEPLNELRQATEKVSSGELAETDLAANKNEVGEIASHINKIIGNLKTATNFVKNIEEGKLDSTFENINEEELNEESLEKALLTMREQMKKVEVADKERKWTSEGLAKFVDILRTTDDSVSKLGDIIISNLVKYTNSNQGGLYIINDDNTNNIKLELVSLFAFDTKKYDHKSYRIGEGLVGQTYQERETIYLLEIPHDYISITSGLGGANPRAILLVPLKINEEIYGVIELASFQEYEQYEIDFVEKLGESIASTISTVKNNQRTKILLEDSQALTEQMRSQEEEMRQNMEELQATQEQLTRQMNENNQMQEDLLKEKALLDALLNNLPDYIYFKDTESRFIRISKSMEKLFPYPLDEMIGKSDFDFQQKEAAQKFYDEEQEIMNKGIGYTNEMVHEVMTNGTDQWVITTKLPFYDKDGNCMGTFGTSKDITDIRDQIESSVSQKAPDITEIEEALNQQMEELKITQEQLDSKLIMSETSLKAFDAISNIIIINSEEKISYANENALKSLDLKKIELINQGIDTLLDKSVLTNIERDQILTKSLTFKPNRSTKLVNIYADISKNYIHLIWI</sequence>
<name>A0A937F9G2_9BACT</name>
<dbReference type="SMART" id="SM00304">
    <property type="entry name" value="HAMP"/>
    <property type="match status" value="1"/>
</dbReference>
<dbReference type="GO" id="GO:0016020">
    <property type="term" value="C:membrane"/>
    <property type="evidence" value="ECO:0007669"/>
    <property type="project" value="InterPro"/>
</dbReference>
<keyword evidence="2" id="KW-0472">Membrane</keyword>
<dbReference type="InterPro" id="IPR000014">
    <property type="entry name" value="PAS"/>
</dbReference>
<dbReference type="Gene3D" id="6.10.340.10">
    <property type="match status" value="1"/>
</dbReference>
<dbReference type="Proteomes" id="UP000659388">
    <property type="component" value="Unassembled WGS sequence"/>
</dbReference>
<dbReference type="InterPro" id="IPR003660">
    <property type="entry name" value="HAMP_dom"/>
</dbReference>
<dbReference type="InterPro" id="IPR003018">
    <property type="entry name" value="GAF"/>
</dbReference>
<evidence type="ECO:0000256" key="1">
    <source>
        <dbReference type="SAM" id="Coils"/>
    </source>
</evidence>
<feature type="coiled-coil region" evidence="1">
    <location>
        <begin position="280"/>
        <end position="307"/>
    </location>
</feature>
<feature type="transmembrane region" description="Helical" evidence="2">
    <location>
        <begin position="194"/>
        <end position="216"/>
    </location>
</feature>
<dbReference type="SUPFAM" id="SSF55785">
    <property type="entry name" value="PYP-like sensor domain (PAS domain)"/>
    <property type="match status" value="1"/>
</dbReference>
<dbReference type="Gene3D" id="3.30.450.20">
    <property type="entry name" value="PAS domain"/>
    <property type="match status" value="1"/>
</dbReference>
<dbReference type="InterPro" id="IPR035965">
    <property type="entry name" value="PAS-like_dom_sf"/>
</dbReference>
<keyword evidence="2" id="KW-1133">Transmembrane helix</keyword>